<feature type="region of interest" description="Disordered" evidence="1">
    <location>
        <begin position="602"/>
        <end position="633"/>
    </location>
</feature>
<proteinExistence type="predicted"/>
<keyword evidence="4" id="KW-1185">Reference proteome</keyword>
<dbReference type="Gene3D" id="3.40.50.300">
    <property type="entry name" value="P-loop containing nucleotide triphosphate hydrolases"/>
    <property type="match status" value="1"/>
</dbReference>
<feature type="domain" description="ATPase dynein-related AAA" evidence="2">
    <location>
        <begin position="85"/>
        <end position="219"/>
    </location>
</feature>
<evidence type="ECO:0000256" key="1">
    <source>
        <dbReference type="SAM" id="MobiDB-lite"/>
    </source>
</evidence>
<reference evidence="3" key="1">
    <citation type="submission" date="2022-09" db="EMBL/GenBank/DDBJ databases">
        <title>Actin cytoskeleton and complex cell architecture in an #Asgard archaeon.</title>
        <authorList>
            <person name="Ponce Toledo R.I."/>
            <person name="Schleper C."/>
            <person name="Rodrigues Oliveira T."/>
            <person name="Wollweber F."/>
            <person name="Xu J."/>
            <person name="Rittmann S."/>
            <person name="Klingl A."/>
            <person name="Pilhofer M."/>
        </authorList>
    </citation>
    <scope>NUCLEOTIDE SEQUENCE</scope>
    <source>
        <strain evidence="3">B-35</strain>
    </source>
</reference>
<sequence>MSDKVSEKSSYFQEKVWYIMNSIQANQLFVHSSNLEILVPQIKINKKSKTNPTKSIQKSKKLIAKQLPEILTICILNALSPNSAMLLVGGHGGGKTSIVKYLGRMFTGMSLAEAEECILRGHPQLTEEKIIATLNIKKLMKEGEEEVIWRRFSSNFWKIIDEVNRCSPYTQNILLSLLAEGKIKYYDSVLNISKYCVYATLNPNDVGTFEMAAPFLDRFGISVPISMPKSQDLAIILSSHDEKLGGYDELIQVPQVLTVEQLLNIWYEVENISCSQEALDFIHAIIREFTLCERIDKGNSDYLKPSTGLCAGCHYNIPNKIPCCNSDSILSVRVAKDLLRYSKALSWLLNQPEISINTIITLAPYVISHRVTYIERLINTSPYWGNKYKYTQKMLEIIQKRFLVRKKAYQIIQNLQAGTSSDEEMNTIKMMAKSDLIIIQDLLPLAQSLFTKPYQEKVQIMEKAHQLKDINTISQIRRELLRDIDFPNRGALISRLNGILRELTLRNYNCSMELWNSIRFTIDGLLPDFSQKLRETTKQRGTYRLKNEDLELEINVTGIQKTDIVNFSFFGGETATILKERIQENHKNSFKKMEELIEEAENSQKDLENKYIAENPSKISEPPSKSESTDDLFDEEFFQL</sequence>
<feature type="compositionally biased region" description="Basic and acidic residues" evidence="1">
    <location>
        <begin position="602"/>
        <end position="611"/>
    </location>
</feature>
<dbReference type="PANTHER" id="PTHR42759:SF1">
    <property type="entry name" value="MAGNESIUM-CHELATASE SUBUNIT CHLD"/>
    <property type="match status" value="1"/>
</dbReference>
<dbReference type="InterPro" id="IPR011704">
    <property type="entry name" value="ATPase_dyneun-rel_AAA"/>
</dbReference>
<evidence type="ECO:0000259" key="2">
    <source>
        <dbReference type="Pfam" id="PF07728"/>
    </source>
</evidence>
<feature type="compositionally biased region" description="Low complexity" evidence="1">
    <location>
        <begin position="616"/>
        <end position="626"/>
    </location>
</feature>
<dbReference type="SUPFAM" id="SSF52540">
    <property type="entry name" value="P-loop containing nucleoside triphosphate hydrolases"/>
    <property type="match status" value="1"/>
</dbReference>
<dbReference type="PANTHER" id="PTHR42759">
    <property type="entry name" value="MOXR FAMILY PROTEIN"/>
    <property type="match status" value="1"/>
</dbReference>
<dbReference type="Proteomes" id="UP001208689">
    <property type="component" value="Chromosome"/>
</dbReference>
<dbReference type="Gene3D" id="1.10.8.80">
    <property type="entry name" value="Magnesium chelatase subunit I, C-Terminal domain"/>
    <property type="match status" value="1"/>
</dbReference>
<organism evidence="3 4">
    <name type="scientific">Candidatus Lokiarchaeum ossiferum</name>
    <dbReference type="NCBI Taxonomy" id="2951803"/>
    <lineage>
        <taxon>Archaea</taxon>
        <taxon>Promethearchaeati</taxon>
        <taxon>Promethearchaeota</taxon>
        <taxon>Promethearchaeia</taxon>
        <taxon>Promethearchaeales</taxon>
        <taxon>Promethearchaeaceae</taxon>
        <taxon>Candidatus Lokiarchaeum</taxon>
    </lineage>
</organism>
<name>A0ABY6HNK2_9ARCH</name>
<dbReference type="EMBL" id="CP104013">
    <property type="protein sequence ID" value="UYP45077.1"/>
    <property type="molecule type" value="Genomic_DNA"/>
</dbReference>
<dbReference type="InterPro" id="IPR027417">
    <property type="entry name" value="P-loop_NTPase"/>
</dbReference>
<evidence type="ECO:0000313" key="3">
    <source>
        <dbReference type="EMBL" id="UYP45077.1"/>
    </source>
</evidence>
<dbReference type="InterPro" id="IPR050764">
    <property type="entry name" value="CbbQ/NirQ/NorQ/GpvN"/>
</dbReference>
<dbReference type="Pfam" id="PF07728">
    <property type="entry name" value="AAA_5"/>
    <property type="match status" value="1"/>
</dbReference>
<evidence type="ECO:0000313" key="4">
    <source>
        <dbReference type="Proteomes" id="UP001208689"/>
    </source>
</evidence>
<gene>
    <name evidence="3" type="ORF">NEF87_001362</name>
</gene>
<accession>A0ABY6HNK2</accession>
<protein>
    <recommendedName>
        <fullName evidence="2">ATPase dynein-related AAA domain-containing protein</fullName>
    </recommendedName>
</protein>